<dbReference type="Pfam" id="PF07727">
    <property type="entry name" value="RVT_2"/>
    <property type="match status" value="1"/>
</dbReference>
<protein>
    <recommendedName>
        <fullName evidence="1">Reverse transcriptase Ty1/copia-type domain-containing protein</fullName>
    </recommendedName>
</protein>
<dbReference type="EMBL" id="PGOL01027691">
    <property type="protein sequence ID" value="PKI26448.1"/>
    <property type="molecule type" value="Genomic_DNA"/>
</dbReference>
<feature type="domain" description="Reverse transcriptase Ty1/copia-type" evidence="1">
    <location>
        <begin position="11"/>
        <end position="56"/>
    </location>
</feature>
<reference evidence="2 3" key="1">
    <citation type="submission" date="2017-11" db="EMBL/GenBank/DDBJ databases">
        <title>De-novo sequencing of pomegranate (Punica granatum L.) genome.</title>
        <authorList>
            <person name="Akparov Z."/>
            <person name="Amiraslanov A."/>
            <person name="Hajiyeva S."/>
            <person name="Abbasov M."/>
            <person name="Kaur K."/>
            <person name="Hamwieh A."/>
            <person name="Solovyev V."/>
            <person name="Salamov A."/>
            <person name="Braich B."/>
            <person name="Kosarev P."/>
            <person name="Mahmoud A."/>
            <person name="Hajiyev E."/>
            <person name="Babayeva S."/>
            <person name="Izzatullayeva V."/>
            <person name="Mammadov A."/>
            <person name="Mammadov A."/>
            <person name="Sharifova S."/>
            <person name="Ojaghi J."/>
            <person name="Eynullazada K."/>
            <person name="Bayramov B."/>
            <person name="Abdulazimova A."/>
            <person name="Shahmuradov I."/>
        </authorList>
    </citation>
    <scope>NUCLEOTIDE SEQUENCE [LARGE SCALE GENOMIC DNA]</scope>
    <source>
        <strain evidence="3">cv. AG2017</strain>
        <tissue evidence="2">Leaf</tissue>
    </source>
</reference>
<name>A0A2I0HHD6_PUNGR</name>
<dbReference type="AlphaFoldDB" id="A0A2I0HHD6"/>
<evidence type="ECO:0000259" key="1">
    <source>
        <dbReference type="Pfam" id="PF07727"/>
    </source>
</evidence>
<dbReference type="Proteomes" id="UP000233551">
    <property type="component" value="Unassembled WGS sequence"/>
</dbReference>
<dbReference type="InterPro" id="IPR013103">
    <property type="entry name" value="RVT_2"/>
</dbReference>
<gene>
    <name evidence="2" type="ORF">CRG98_048863</name>
</gene>
<dbReference type="STRING" id="22663.A0A2I0HHD6"/>
<evidence type="ECO:0000313" key="3">
    <source>
        <dbReference type="Proteomes" id="UP000233551"/>
    </source>
</evidence>
<organism evidence="2 3">
    <name type="scientific">Punica granatum</name>
    <name type="common">Pomegranate</name>
    <dbReference type="NCBI Taxonomy" id="22663"/>
    <lineage>
        <taxon>Eukaryota</taxon>
        <taxon>Viridiplantae</taxon>
        <taxon>Streptophyta</taxon>
        <taxon>Embryophyta</taxon>
        <taxon>Tracheophyta</taxon>
        <taxon>Spermatophyta</taxon>
        <taxon>Magnoliopsida</taxon>
        <taxon>eudicotyledons</taxon>
        <taxon>Gunneridae</taxon>
        <taxon>Pentapetalae</taxon>
        <taxon>rosids</taxon>
        <taxon>malvids</taxon>
        <taxon>Myrtales</taxon>
        <taxon>Lythraceae</taxon>
        <taxon>Punica</taxon>
    </lineage>
</organism>
<proteinExistence type="predicted"/>
<evidence type="ECO:0000313" key="2">
    <source>
        <dbReference type="EMBL" id="PKI26448.1"/>
    </source>
</evidence>
<comment type="caution">
    <text evidence="2">The sequence shown here is derived from an EMBL/GenBank/DDBJ whole genome shotgun (WGS) entry which is preliminary data.</text>
</comment>
<accession>A0A2I0HHD6</accession>
<keyword evidence="3" id="KW-1185">Reference proteome</keyword>
<sequence length="56" mass="6548">MKEELAVIEKNQTWELVEKPTNRRVIGVKWVFRTKLNPDGSINKHKARLVVKGYAQ</sequence>
<feature type="non-terminal residue" evidence="2">
    <location>
        <position position="56"/>
    </location>
</feature>